<name>A0A9W8RMN7_9HYPO</name>
<keyword evidence="2" id="KW-1185">Reference proteome</keyword>
<proteinExistence type="predicted"/>
<sequence>MLPLYTDSASLSGQALHAQVSERLRSQLMRLDWAVIKSPSQGLVSVNVSDSSQAKLSQASPPLFDAPVYRLGLILDPSNLRSASVELPNSYSPLLKVILEETSSFQGSESTIYQAEFGSEKSIFSKKALDDADTAYPGIKYPLVTFNRTAIWIGSFHSADTETTESVTATERWGPLVPFSQSSTAFPQLDVKDNNYNLTLIGMACRLKRWTGRADVKVNGSDWKVIEDTLVNQKIVPQHDLPMLSLVSALDVFESGSIGAAPGLGGHLLRAALDVKNEGSQLLWKLETLADAFLWYESKSRRVLLDNDLANRTENGRMIDSIRLTADVGVALDKKVFEECSTWHGTRLNKCADEARFQYEANTRLNSETGHYSTGIRLREISQSHE</sequence>
<dbReference type="AlphaFoldDB" id="A0A9W8RMN7"/>
<dbReference type="OrthoDB" id="2840209at2759"/>
<reference evidence="1" key="1">
    <citation type="submission" date="2022-09" db="EMBL/GenBank/DDBJ databases">
        <title>Fusarium specimens isolated from Avocado Roots.</title>
        <authorList>
            <person name="Stajich J."/>
            <person name="Roper C."/>
            <person name="Heimlech-Rivalta G."/>
        </authorList>
    </citation>
    <scope>NUCLEOTIDE SEQUENCE</scope>
    <source>
        <strain evidence="1">CF00136</strain>
    </source>
</reference>
<protein>
    <submittedName>
        <fullName evidence="1">Uncharacterized protein</fullName>
    </submittedName>
</protein>
<evidence type="ECO:0000313" key="1">
    <source>
        <dbReference type="EMBL" id="KAJ4244392.1"/>
    </source>
</evidence>
<comment type="caution">
    <text evidence="1">The sequence shown here is derived from an EMBL/GenBank/DDBJ whole genome shotgun (WGS) entry which is preliminary data.</text>
</comment>
<evidence type="ECO:0000313" key="2">
    <source>
        <dbReference type="Proteomes" id="UP001152049"/>
    </source>
</evidence>
<accession>A0A9W8RMN7</accession>
<dbReference type="EMBL" id="JAOQAZ010000051">
    <property type="protein sequence ID" value="KAJ4244392.1"/>
    <property type="molecule type" value="Genomic_DNA"/>
</dbReference>
<organism evidence="1 2">
    <name type="scientific">Fusarium torreyae</name>
    <dbReference type="NCBI Taxonomy" id="1237075"/>
    <lineage>
        <taxon>Eukaryota</taxon>
        <taxon>Fungi</taxon>
        <taxon>Dikarya</taxon>
        <taxon>Ascomycota</taxon>
        <taxon>Pezizomycotina</taxon>
        <taxon>Sordariomycetes</taxon>
        <taxon>Hypocreomycetidae</taxon>
        <taxon>Hypocreales</taxon>
        <taxon>Nectriaceae</taxon>
        <taxon>Fusarium</taxon>
    </lineage>
</organism>
<dbReference type="Proteomes" id="UP001152049">
    <property type="component" value="Unassembled WGS sequence"/>
</dbReference>
<gene>
    <name evidence="1" type="ORF">NW762_014520</name>
</gene>